<keyword evidence="5" id="KW-1185">Reference proteome</keyword>
<dbReference type="RefSeq" id="WP_139641291.1">
    <property type="nucleotide sequence ID" value="NZ_BAAAZS010000125.1"/>
</dbReference>
<name>A0A5C4VBB0_9ACTN</name>
<dbReference type="Pfam" id="PF11796">
    <property type="entry name" value="DUF3323"/>
    <property type="match status" value="1"/>
</dbReference>
<sequence length="447" mass="46783">MTEPTGRGPSEEGGRRAADPRRGETAGRPRAGESAGVDEARLRRLLGDPELAWLVRRARHRMAGGKPLTGTVTLTAPTDPQRRAVESLLGRGPSVGGSLSVRLEDVDAVLRRSGVSAEGLGGAVVALTGPVYPLGARRAEEARAWEEALSPLQLLDAGLAEWAARMREEGRIRRLARTPRGARSLVESAVVALGALPAVPAVPVSAFAARVLGDAHALDDGRPLATLVLSGARALAGLEEERGAGPQREAWAAVGLLKDDVSSTVLTLNLRGTPALDWMADRGEPAVLTLRQLARHPTAPGAAGRPAGEARVHVCENPAVLVAGAGAYGAECPPMVCVQGQPSTAALTLLRRMCDRGAFLRYHGDFDWGGLRIASTLLRSVPWEPWRFTASHYRAAVAAGASSLGLTGTPTDAPWDPPLAVALDELGVRVEEEAVLGDLLSDLKPAG</sequence>
<comment type="caution">
    <text evidence="4">The sequence shown here is derived from an EMBL/GenBank/DDBJ whole genome shotgun (WGS) entry which is preliminary data.</text>
</comment>
<feature type="domain" description="DUF2399" evidence="2">
    <location>
        <begin position="287"/>
        <end position="443"/>
    </location>
</feature>
<gene>
    <name evidence="4" type="ORF">FH715_05515</name>
</gene>
<dbReference type="InterPro" id="IPR024466">
    <property type="entry name" value="CHP02679_N"/>
</dbReference>
<feature type="compositionally biased region" description="Basic and acidic residues" evidence="1">
    <location>
        <begin position="9"/>
        <end position="31"/>
    </location>
</feature>
<dbReference type="AlphaFoldDB" id="A0A5C4VBB0"/>
<accession>A0A5C4VBB0</accession>
<evidence type="ECO:0000259" key="3">
    <source>
        <dbReference type="Pfam" id="PF11796"/>
    </source>
</evidence>
<evidence type="ECO:0000313" key="5">
    <source>
        <dbReference type="Proteomes" id="UP000311713"/>
    </source>
</evidence>
<feature type="domain" description="Conserved hypothetical protein CHP02679 N terminus" evidence="3">
    <location>
        <begin position="68"/>
        <end position="271"/>
    </location>
</feature>
<reference evidence="4 5" key="1">
    <citation type="submission" date="2019-06" db="EMBL/GenBank/DDBJ databases">
        <title>Draft genome of Streptomyces sedi sp. JCM16909.</title>
        <authorList>
            <person name="Klykleung N."/>
            <person name="Tanasupawat S."/>
            <person name="Kudo T."/>
            <person name="Yuki M."/>
            <person name="Ohkuma M."/>
        </authorList>
    </citation>
    <scope>NUCLEOTIDE SEQUENCE [LARGE SCALE GENOMIC DNA]</scope>
    <source>
        <strain evidence="4 5">JCM 16909</strain>
    </source>
</reference>
<dbReference type="InterPro" id="IPR013495">
    <property type="entry name" value="CHP02679"/>
</dbReference>
<dbReference type="EMBL" id="VDGT01000003">
    <property type="protein sequence ID" value="TNM32776.1"/>
    <property type="molecule type" value="Genomic_DNA"/>
</dbReference>
<feature type="region of interest" description="Disordered" evidence="1">
    <location>
        <begin position="1"/>
        <end position="36"/>
    </location>
</feature>
<dbReference type="Pfam" id="PF09664">
    <property type="entry name" value="DUF2399"/>
    <property type="match status" value="1"/>
</dbReference>
<dbReference type="Proteomes" id="UP000311713">
    <property type="component" value="Unassembled WGS sequence"/>
</dbReference>
<dbReference type="InterPro" id="IPR024465">
    <property type="entry name" value="DUF2399"/>
</dbReference>
<proteinExistence type="predicted"/>
<evidence type="ECO:0000259" key="2">
    <source>
        <dbReference type="Pfam" id="PF09664"/>
    </source>
</evidence>
<organism evidence="4 5">
    <name type="scientific">Streptomyces sedi</name>
    <dbReference type="NCBI Taxonomy" id="555059"/>
    <lineage>
        <taxon>Bacteria</taxon>
        <taxon>Bacillati</taxon>
        <taxon>Actinomycetota</taxon>
        <taxon>Actinomycetes</taxon>
        <taxon>Kitasatosporales</taxon>
        <taxon>Streptomycetaceae</taxon>
        <taxon>Streptomyces</taxon>
    </lineage>
</organism>
<dbReference type="OrthoDB" id="8188786at2"/>
<dbReference type="NCBIfam" id="TIGR02679">
    <property type="entry name" value="TIGR02679 family protein"/>
    <property type="match status" value="1"/>
</dbReference>
<evidence type="ECO:0000313" key="4">
    <source>
        <dbReference type="EMBL" id="TNM32776.1"/>
    </source>
</evidence>
<protein>
    <submittedName>
        <fullName evidence="4">TIGR02679 family protein</fullName>
    </submittedName>
</protein>
<evidence type="ECO:0000256" key="1">
    <source>
        <dbReference type="SAM" id="MobiDB-lite"/>
    </source>
</evidence>